<dbReference type="EMBL" id="OU893337">
    <property type="protein sequence ID" value="CAG9794096.1"/>
    <property type="molecule type" value="Genomic_DNA"/>
</dbReference>
<dbReference type="GO" id="GO:1904491">
    <property type="term" value="P:protein localization to ciliary transition zone"/>
    <property type="evidence" value="ECO:0007669"/>
    <property type="project" value="TreeGrafter"/>
</dbReference>
<organism evidence="3 4">
    <name type="scientific">Diatraea saccharalis</name>
    <name type="common">sugarcane borer</name>
    <dbReference type="NCBI Taxonomy" id="40085"/>
    <lineage>
        <taxon>Eukaryota</taxon>
        <taxon>Metazoa</taxon>
        <taxon>Ecdysozoa</taxon>
        <taxon>Arthropoda</taxon>
        <taxon>Hexapoda</taxon>
        <taxon>Insecta</taxon>
        <taxon>Pterygota</taxon>
        <taxon>Neoptera</taxon>
        <taxon>Endopterygota</taxon>
        <taxon>Lepidoptera</taxon>
        <taxon>Glossata</taxon>
        <taxon>Ditrysia</taxon>
        <taxon>Pyraloidea</taxon>
        <taxon>Crambidae</taxon>
        <taxon>Crambinae</taxon>
        <taxon>Diatraea</taxon>
    </lineage>
</organism>
<sequence>MSEDIELHSFCVNANTTSDIEVYQEVTSQVQHETSFANVKTTKFKKFDFFTDINVKSTQNQKNKKIEAPANIMDIVQSELASATLPVTEAPVVTMLDKWEKDQSSFLLKVPSVQSFFRKSQRLDYKWSPMDMVNLSPIFPRILENATSDDYYIPVQYMYPLSFEELGLEQHTDKTEGTDKFLDITIKNLKFLHHHLFSLEKMLCVKLLENYQDYQVSRLNMNDLAKEIKIKRETKNNMKAELLKISPNKKDDLRFDKTVRKYTSFFLQLKKEYSELLKKNKDLVHKMTSLWSDIEMVREKSDKIETSYILEVVNNALDESDFHEKWTKVYNIEFNDLLDEIEYEYVTKYIEYKDMKNDQNLGSSEKKKLSKPKLQIDEEVLNEQVEEIVNNIVTRDEKDFIFRRDESILTTGKKKERNLIKYHFDIYVDTSFVCSSESYTCEQESLFEIEFTESFSIQILAKNQYISIALIENDDKVSVIRIDISKIGQNYTEANFSTYTFTYSNMLLQPTYNCIGSGYSIKDIAKINKVRLKSSNIFEGNLESNCKVGLKMGWNNKLNKHNSEDIKYSIEIGRKLARLMHGLDKPNVDSLTDIIIMSYGKNILKDSKFPQIISNICDSKIKSDLEFSINEADLEFVRLKLLHLRNIGGFTNVQNKMVPLHASQLSTEQLSCLQKRNSEGVEVDYINDKCGHMEAIELQRFISCKYVQKLNQNMLKNLHDHLMKRTHKDVVRDYRDLSLRNLFSSKSNLTTLVSIPKSIKQQYLNDSINKQQEIRVTVIKAYNLMDRNSTTLTEDNEEVDTTIAGFKVRPLRPYIRLSYHGISTRTATAIGCHPTWNQILKINTILQPISSLHINLFDEYKTNITEGDSGDESSHGHYSCSNRWLGTLQVPLHTVLSSGTLRGTFKITTPPFLFGYDVVQNKDTSRTLIPAVTRLLKKDTSFIVLQITSSLSYLGGLHGYNQPIPSSVDDDDLIKHLNNAVTEYTNDFSTRNIRLTFIDSSGKNKCVTQFLQPIPLPNYEYFPKNPKTRGESALSKSSGVSKSSSSKSSDEKRRETDIERGTQSPREKESTYSGFEGSWKDDSQLTKMMNVCLRYVSLIPTYDVTETHVVTLTGLELLKVLYGSLLDHTILLASYFLYLGIKCWVVIGNGLPRGLSSYVLTKYDVTSDRDVMTTDQLFKSKGFLNKSDGYLWYVYDSTTGERFELRDITCPLKTVDYVFDEDNIWLNIQSSQDCENVSFDLAKSSNWKPVFDKRMFIMKQGLVTDPSLYSAPPDITALREMLESKIKIKVQKWRSQLKTIWNSPQSSHTPCMTNYAGQCKWAIKHRKDRNVRYVCKEIFLPAIWTSPN</sequence>
<evidence type="ECO:0000259" key="2">
    <source>
        <dbReference type="PROSITE" id="PS50004"/>
    </source>
</evidence>
<dbReference type="InterPro" id="IPR052434">
    <property type="entry name" value="Tectonic-like_complex_comp"/>
</dbReference>
<protein>
    <recommendedName>
        <fullName evidence="2">C2 domain-containing protein</fullName>
    </recommendedName>
</protein>
<proteinExistence type="predicted"/>
<dbReference type="Pfam" id="PF15625">
    <property type="entry name" value="CC2D2AN-C2"/>
    <property type="match status" value="1"/>
</dbReference>
<dbReference type="GO" id="GO:0035869">
    <property type="term" value="C:ciliary transition zone"/>
    <property type="evidence" value="ECO:0007669"/>
    <property type="project" value="TreeGrafter"/>
</dbReference>
<dbReference type="OrthoDB" id="2162143at2759"/>
<feature type="region of interest" description="Disordered" evidence="1">
    <location>
        <begin position="1025"/>
        <end position="1075"/>
    </location>
</feature>
<dbReference type="InterPro" id="IPR056290">
    <property type="entry name" value="CEPT76/DRC7_peptidase-like_dom"/>
</dbReference>
<gene>
    <name evidence="3" type="ORF">DIATSA_LOCUS11496</name>
</gene>
<evidence type="ECO:0000313" key="4">
    <source>
        <dbReference type="Proteomes" id="UP001153714"/>
    </source>
</evidence>
<dbReference type="Proteomes" id="UP001153714">
    <property type="component" value="Chromosome 6"/>
</dbReference>
<dbReference type="GO" id="GO:1905515">
    <property type="term" value="P:non-motile cilium assembly"/>
    <property type="evidence" value="ECO:0007669"/>
    <property type="project" value="TreeGrafter"/>
</dbReference>
<evidence type="ECO:0000313" key="3">
    <source>
        <dbReference type="EMBL" id="CAG9794096.1"/>
    </source>
</evidence>
<dbReference type="Pfam" id="PF24656">
    <property type="entry name" value="CEPT76_peptidase"/>
    <property type="match status" value="1"/>
</dbReference>
<feature type="domain" description="C2" evidence="2">
    <location>
        <begin position="753"/>
        <end position="905"/>
    </location>
</feature>
<dbReference type="Gene3D" id="2.60.40.150">
    <property type="entry name" value="C2 domain"/>
    <property type="match status" value="1"/>
</dbReference>
<dbReference type="PROSITE" id="PS50004">
    <property type="entry name" value="C2"/>
    <property type="match status" value="1"/>
</dbReference>
<feature type="compositionally biased region" description="Basic and acidic residues" evidence="1">
    <location>
        <begin position="1048"/>
        <end position="1070"/>
    </location>
</feature>
<dbReference type="InterPro" id="IPR028928">
    <property type="entry name" value="CC2D2AN-C2"/>
</dbReference>
<feature type="compositionally biased region" description="Low complexity" evidence="1">
    <location>
        <begin position="1035"/>
        <end position="1047"/>
    </location>
</feature>
<evidence type="ECO:0000256" key="1">
    <source>
        <dbReference type="SAM" id="MobiDB-lite"/>
    </source>
</evidence>
<dbReference type="SUPFAM" id="SSF49562">
    <property type="entry name" value="C2 domain (Calcium/lipid-binding domain, CaLB)"/>
    <property type="match status" value="1"/>
</dbReference>
<dbReference type="PANTHER" id="PTHR20837">
    <property type="entry name" value="CENTROSOMAL PROTEIN-RELATED"/>
    <property type="match status" value="1"/>
</dbReference>
<name>A0A9N9RCN2_9NEOP</name>
<dbReference type="InterPro" id="IPR035892">
    <property type="entry name" value="C2_domain_sf"/>
</dbReference>
<accession>A0A9N9RCN2</accession>
<dbReference type="PANTHER" id="PTHR20837:SF0">
    <property type="entry name" value="COILED-COIL AND C2 DOMAIN-CONTAINING PROTEIN 2A"/>
    <property type="match status" value="1"/>
</dbReference>
<dbReference type="InterPro" id="IPR000008">
    <property type="entry name" value="C2_dom"/>
</dbReference>
<keyword evidence="4" id="KW-1185">Reference proteome</keyword>
<reference evidence="3" key="1">
    <citation type="submission" date="2021-12" db="EMBL/GenBank/DDBJ databases">
        <authorList>
            <person name="King R."/>
        </authorList>
    </citation>
    <scope>NUCLEOTIDE SEQUENCE</scope>
</reference>
<dbReference type="SMART" id="SM00239">
    <property type="entry name" value="C2"/>
    <property type="match status" value="1"/>
</dbReference>
<reference evidence="3" key="2">
    <citation type="submission" date="2022-10" db="EMBL/GenBank/DDBJ databases">
        <authorList>
            <consortium name="ENA_rothamsted_submissions"/>
            <consortium name="culmorum"/>
            <person name="King R."/>
        </authorList>
    </citation>
    <scope>NUCLEOTIDE SEQUENCE</scope>
</reference>